<dbReference type="SMART" id="SM00587">
    <property type="entry name" value="CHK"/>
    <property type="match status" value="1"/>
</dbReference>
<proteinExistence type="predicted"/>
<dbReference type="PANTHER" id="PTHR11012">
    <property type="entry name" value="PROTEIN KINASE-LIKE DOMAIN-CONTAINING"/>
    <property type="match status" value="1"/>
</dbReference>
<evidence type="ECO:0000259" key="1">
    <source>
        <dbReference type="SMART" id="SM00587"/>
    </source>
</evidence>
<protein>
    <recommendedName>
        <fullName evidence="1">CHK kinase-like domain-containing protein</fullName>
    </recommendedName>
</protein>
<organism evidence="2">
    <name type="scientific">Bactrocera dorsalis</name>
    <name type="common">Oriental fruit fly</name>
    <name type="synonym">Dacus dorsalis</name>
    <dbReference type="NCBI Taxonomy" id="27457"/>
    <lineage>
        <taxon>Eukaryota</taxon>
        <taxon>Metazoa</taxon>
        <taxon>Ecdysozoa</taxon>
        <taxon>Arthropoda</taxon>
        <taxon>Hexapoda</taxon>
        <taxon>Insecta</taxon>
        <taxon>Pterygota</taxon>
        <taxon>Neoptera</taxon>
        <taxon>Endopterygota</taxon>
        <taxon>Diptera</taxon>
        <taxon>Brachycera</taxon>
        <taxon>Muscomorpha</taxon>
        <taxon>Tephritoidea</taxon>
        <taxon>Tephritidae</taxon>
        <taxon>Bactrocera</taxon>
        <taxon>Bactrocera</taxon>
    </lineage>
</organism>
<dbReference type="AlphaFoldDB" id="A0A034VS25"/>
<accession>A0A034VS25</accession>
<dbReference type="Pfam" id="PF02958">
    <property type="entry name" value="EcKL"/>
    <property type="match status" value="1"/>
</dbReference>
<reference evidence="2" key="1">
    <citation type="journal article" date="2014" name="BMC Genomics">
        <title>Characterizing the developmental transcriptome of the oriental fruit fly, Bactrocera dorsalis (Diptera: Tephritidae) through comparative genomic analysis with Drosophila melanogaster utilizing modENCODE datasets.</title>
        <authorList>
            <person name="Geib S.M."/>
            <person name="Calla B."/>
            <person name="Hall B."/>
            <person name="Hou S."/>
            <person name="Manoukis N.C."/>
        </authorList>
    </citation>
    <scope>NUCLEOTIDE SEQUENCE</scope>
    <source>
        <strain evidence="2">Punador</strain>
    </source>
</reference>
<dbReference type="InterPro" id="IPR011009">
    <property type="entry name" value="Kinase-like_dom_sf"/>
</dbReference>
<dbReference type="PANTHER" id="PTHR11012:SF56">
    <property type="entry name" value="CHK KINASE-LIKE DOMAIN-CONTAINING PROTEIN-RELATED"/>
    <property type="match status" value="1"/>
</dbReference>
<sequence>MLQSEETEETTTKAPPAYINANYIRQALECNVSGSMYDDKRINVLECIFQCINEEGANNRSDLYRAHVKFEEYRLGRPVADNTTLIVKDVIRDAATKTTTNELVMFQHVLPRMKRILSEIPDYRYGTDKYVSKKMALKLFADCLFCERGIREIYVLEDLQDLDYGPLEPRYGLDLEESKIVMSKLADLHAASIQYMKEYPNGAATLLPSPLANGISPTSRQGVTAFEGMRNAIKMVEQWAGFDGISASMRIWMENFNERLTQVLRSRLCRFNVINHGELCTKNILIRLGVQDSSDPNIVIVPKDAVFLDFQSSFVGSCGYDLNVFLYTSVSVEVLKLHRQELLRHYYDRLKETLKGLKFQEPELPTWQTLLDEVYDLEFIGYYALLCLLPLSCMDGVASTEGHERRHKLMYENQRVQEMLRYGLTRLAQLGVLDCITSETDYPPS</sequence>
<evidence type="ECO:0000313" key="2">
    <source>
        <dbReference type="EMBL" id="JAC44358.1"/>
    </source>
</evidence>
<dbReference type="EMBL" id="GAKP01014594">
    <property type="protein sequence ID" value="JAC44358.1"/>
    <property type="molecule type" value="Transcribed_RNA"/>
</dbReference>
<dbReference type="SUPFAM" id="SSF56112">
    <property type="entry name" value="Protein kinase-like (PK-like)"/>
    <property type="match status" value="1"/>
</dbReference>
<feature type="domain" description="CHK kinase-like" evidence="1">
    <location>
        <begin position="154"/>
        <end position="356"/>
    </location>
</feature>
<name>A0A034VS25_BACDO</name>
<dbReference type="InterPro" id="IPR015897">
    <property type="entry name" value="CHK_kinase-like"/>
</dbReference>
<dbReference type="InterPro" id="IPR004119">
    <property type="entry name" value="EcKL"/>
</dbReference>
<dbReference type="OrthoDB" id="8250698at2759"/>